<dbReference type="RefSeq" id="WP_091414372.1">
    <property type="nucleotide sequence ID" value="NZ_LT629749.1"/>
</dbReference>
<proteinExistence type="predicted"/>
<dbReference type="EMBL" id="LT629749">
    <property type="protein sequence ID" value="SDT24816.1"/>
    <property type="molecule type" value="Genomic_DNA"/>
</dbReference>
<sequence>MTWTNRFRLLGGLLGVIALVAVLTIVFNQRQTQAQSQTATINTDAYDVGAGYGGTVTKQYVEENDSVAVGDKLFTMQSPAMQQDVANKVKVKDTEAYDVNTKKGTVTYKATVAGQVDQLGAKLGTTLTGGQSFARITVTGSQYVEAQFLLTPRDYERVQTGAPVSILLPNNQKIAGSVSTIKVATDQGNAAAKIRVDSPELENAALSTLTRSGTPVIATVRLRDDGPLAGTSDAVFGFLRQIGLQ</sequence>
<organism evidence="1 2">
    <name type="scientific">Friedmanniella luteola</name>
    <dbReference type="NCBI Taxonomy" id="546871"/>
    <lineage>
        <taxon>Bacteria</taxon>
        <taxon>Bacillati</taxon>
        <taxon>Actinomycetota</taxon>
        <taxon>Actinomycetes</taxon>
        <taxon>Propionibacteriales</taxon>
        <taxon>Nocardioidaceae</taxon>
        <taxon>Friedmanniella</taxon>
    </lineage>
</organism>
<dbReference type="Proteomes" id="UP000199092">
    <property type="component" value="Chromosome I"/>
</dbReference>
<evidence type="ECO:0000313" key="1">
    <source>
        <dbReference type="EMBL" id="SDT24816.1"/>
    </source>
</evidence>
<protein>
    <submittedName>
        <fullName evidence="1">Barrel-sandwich domain of CusB or HlyD membrane-fusion</fullName>
    </submittedName>
</protein>
<dbReference type="Gene3D" id="2.40.50.100">
    <property type="match status" value="1"/>
</dbReference>
<evidence type="ECO:0000313" key="2">
    <source>
        <dbReference type="Proteomes" id="UP000199092"/>
    </source>
</evidence>
<keyword evidence="2" id="KW-1185">Reference proteome</keyword>
<name>A0A1H1YV16_9ACTN</name>
<gene>
    <name evidence="1" type="ORF">SAMN04488543_3439</name>
</gene>
<dbReference type="STRING" id="546871.SAMN04488543_3439"/>
<dbReference type="OrthoDB" id="3725787at2"/>
<reference evidence="1 2" key="1">
    <citation type="submission" date="2016-10" db="EMBL/GenBank/DDBJ databases">
        <authorList>
            <person name="de Groot N.N."/>
        </authorList>
    </citation>
    <scope>NUCLEOTIDE SEQUENCE [LARGE SCALE GENOMIC DNA]</scope>
    <source>
        <strain evidence="1 2">DSM 21741</strain>
    </source>
</reference>
<dbReference type="AlphaFoldDB" id="A0A1H1YV16"/>
<accession>A0A1H1YV16</accession>